<comment type="caution">
    <text evidence="7">The sequence shown here is derived from an EMBL/GenBank/DDBJ whole genome shotgun (WGS) entry which is preliminary data.</text>
</comment>
<dbReference type="Pfam" id="PF09924">
    <property type="entry name" value="LPG_synthase_C"/>
    <property type="match status" value="1"/>
</dbReference>
<evidence type="ECO:0000313" key="7">
    <source>
        <dbReference type="EMBL" id="HED31178.1"/>
    </source>
</evidence>
<evidence type="ECO:0000256" key="1">
    <source>
        <dbReference type="ARBA" id="ARBA00004651"/>
    </source>
</evidence>
<dbReference type="AlphaFoldDB" id="A0A831WP17"/>
<keyword evidence="2" id="KW-1003">Cell membrane</keyword>
<evidence type="ECO:0000256" key="3">
    <source>
        <dbReference type="ARBA" id="ARBA00022692"/>
    </source>
</evidence>
<sequence>MNDVLHGTKASFFQPLQQHAPAVRYLLPMSWRRIDGIRPVFNDVSLNGSGLTWVTYADVPESYCLSLLYDELSASYPEGFLLRGCCPDTAEFFSSHGCSIIRTGAEAVLDLSSGACPASKKIRAAIRRGRRHGTVQEIPMHDMARESFAELRLRTAHGCKPVLRHVFRNMPEGPCRCFAFLSSTEKWLAAVTVSRRGAYAYHTELMLRDRNAPGDIMETLISGVAGVLSAEGAGELSLGEVPFVIPVQGREPLQSLEALMVRLASWWKHAHDSDGLFAFKDKFQPCWRPSFLCASRQRELSAVVLAELAVEMGFSSLFVYQTLKRIGWPTSTFS</sequence>
<dbReference type="PANTHER" id="PTHR34697:SF2">
    <property type="entry name" value="PHOSPHATIDYLGLYCEROL LYSYLTRANSFERASE"/>
    <property type="match status" value="1"/>
</dbReference>
<dbReference type="InterPro" id="IPR024320">
    <property type="entry name" value="LPG_synthase_C"/>
</dbReference>
<evidence type="ECO:0000256" key="4">
    <source>
        <dbReference type="ARBA" id="ARBA00022989"/>
    </source>
</evidence>
<proteinExistence type="predicted"/>
<feature type="domain" description="Phosphatidylglycerol lysyltransferase C-terminal" evidence="6">
    <location>
        <begin position="76"/>
        <end position="294"/>
    </location>
</feature>
<gene>
    <name evidence="7" type="ORF">ENN50_05765</name>
</gene>
<name>A0A831WP17_PROAE</name>
<evidence type="ECO:0000256" key="2">
    <source>
        <dbReference type="ARBA" id="ARBA00022475"/>
    </source>
</evidence>
<accession>A0A831WP17</accession>
<organism evidence="7">
    <name type="scientific">Prosthecochloris aestuarii</name>
    <dbReference type="NCBI Taxonomy" id="1102"/>
    <lineage>
        <taxon>Bacteria</taxon>
        <taxon>Pseudomonadati</taxon>
        <taxon>Chlorobiota</taxon>
        <taxon>Chlorobiia</taxon>
        <taxon>Chlorobiales</taxon>
        <taxon>Chlorobiaceae</taxon>
        <taxon>Prosthecochloris</taxon>
    </lineage>
</organism>
<reference evidence="7" key="1">
    <citation type="journal article" date="2020" name="mSystems">
        <title>Genome- and Community-Level Interaction Insights into Carbon Utilization and Element Cycling Functions of Hydrothermarchaeota in Hydrothermal Sediment.</title>
        <authorList>
            <person name="Zhou Z."/>
            <person name="Liu Y."/>
            <person name="Xu W."/>
            <person name="Pan J."/>
            <person name="Luo Z.H."/>
            <person name="Li M."/>
        </authorList>
    </citation>
    <scope>NUCLEOTIDE SEQUENCE [LARGE SCALE GENOMIC DNA]</scope>
    <source>
        <strain evidence="7">SpSt-1181</strain>
    </source>
</reference>
<protein>
    <submittedName>
        <fullName evidence="7">DUF2156 domain-containing protein</fullName>
    </submittedName>
</protein>
<dbReference type="InterPro" id="IPR051211">
    <property type="entry name" value="PG_lysyltransferase"/>
</dbReference>
<dbReference type="EMBL" id="DSBW01000130">
    <property type="protein sequence ID" value="HED31178.1"/>
    <property type="molecule type" value="Genomic_DNA"/>
</dbReference>
<comment type="subcellular location">
    <subcellularLocation>
        <location evidence="1">Cell membrane</location>
        <topology evidence="1">Multi-pass membrane protein</topology>
    </subcellularLocation>
</comment>
<dbReference type="PANTHER" id="PTHR34697">
    <property type="entry name" value="PHOSPHATIDYLGLYCEROL LYSYLTRANSFERASE"/>
    <property type="match status" value="1"/>
</dbReference>
<evidence type="ECO:0000256" key="5">
    <source>
        <dbReference type="ARBA" id="ARBA00023136"/>
    </source>
</evidence>
<dbReference type="GO" id="GO:0055091">
    <property type="term" value="P:phospholipid homeostasis"/>
    <property type="evidence" value="ECO:0007669"/>
    <property type="project" value="TreeGrafter"/>
</dbReference>
<keyword evidence="5" id="KW-0472">Membrane</keyword>
<keyword evidence="4" id="KW-1133">Transmembrane helix</keyword>
<dbReference type="GO" id="GO:0016755">
    <property type="term" value="F:aminoacyltransferase activity"/>
    <property type="evidence" value="ECO:0007669"/>
    <property type="project" value="TreeGrafter"/>
</dbReference>
<dbReference type="Proteomes" id="UP000886335">
    <property type="component" value="Unassembled WGS sequence"/>
</dbReference>
<keyword evidence="3" id="KW-0812">Transmembrane</keyword>
<dbReference type="GO" id="GO:0005886">
    <property type="term" value="C:plasma membrane"/>
    <property type="evidence" value="ECO:0007669"/>
    <property type="project" value="UniProtKB-SubCell"/>
</dbReference>
<evidence type="ECO:0000259" key="6">
    <source>
        <dbReference type="Pfam" id="PF09924"/>
    </source>
</evidence>